<dbReference type="STRING" id="78410.A0A0P7BMA3"/>
<feature type="transmembrane region" description="Helical" evidence="6">
    <location>
        <begin position="150"/>
        <end position="169"/>
    </location>
</feature>
<dbReference type="CDD" id="cd09317">
    <property type="entry name" value="TDT_Mae1_like"/>
    <property type="match status" value="1"/>
</dbReference>
<organism evidence="7 8">
    <name type="scientific">Neonectria ditissima</name>
    <dbReference type="NCBI Taxonomy" id="78410"/>
    <lineage>
        <taxon>Eukaryota</taxon>
        <taxon>Fungi</taxon>
        <taxon>Dikarya</taxon>
        <taxon>Ascomycota</taxon>
        <taxon>Pezizomycotina</taxon>
        <taxon>Sordariomycetes</taxon>
        <taxon>Hypocreomycetidae</taxon>
        <taxon>Hypocreales</taxon>
        <taxon>Nectriaceae</taxon>
        <taxon>Neonectria</taxon>
    </lineage>
</organism>
<dbReference type="AlphaFoldDB" id="A0A0P7BMA3"/>
<evidence type="ECO:0000256" key="3">
    <source>
        <dbReference type="ARBA" id="ARBA00022989"/>
    </source>
</evidence>
<sequence>MHPSALRHSLSCLDPMSSESPHPAMDRRDLDALWLDSNVSTRRNSTESLPAMTLSPPDDSTCHDARGHALSVMSPIAEKKSIAVADDDCNKLDVEKNIDCPDSLQRKLSLRERIHHFTWAWFTLPMSSGGLALLIWVQPHQFTGLRTIGMVFYALTLFIFSLVCIAMLCRFVLYRHAMTKSVLHPKEGFFFPTFFLAVATLITSTERYAMPHNNTNYIWATQTIFWVYLVVTLVLAVGQYSYLFAGHSHNLQTMMPGWILPIFPVMLTGTIASVVLEMQEHIRPLPIIVAGLTCQGLGFSVAVMMYAHMVGRLMQSGLPNREHRPALFMCVGPPAFTAFALIGMADRLPKDLVGAGQFNINVETVRAVALMSAIFLWSLSLWWFLIAVVAIVASPPEYFHLGWWPMVFPNVGFTLATISIGNQLQCEGILWFATALSLCLFVTFCTVFYFNIRAVLVGDIMYPGKDEDADH</sequence>
<feature type="transmembrane region" description="Helical" evidence="6">
    <location>
        <begin position="117"/>
        <end position="138"/>
    </location>
</feature>
<keyword evidence="2 6" id="KW-0812">Transmembrane</keyword>
<protein>
    <recommendedName>
        <fullName evidence="9">Malic acid transport protein</fullName>
    </recommendedName>
</protein>
<comment type="subcellular location">
    <subcellularLocation>
        <location evidence="1">Membrane</location>
        <topology evidence="1">Multi-pass membrane protein</topology>
    </subcellularLocation>
</comment>
<evidence type="ECO:0000313" key="8">
    <source>
        <dbReference type="Proteomes" id="UP000050424"/>
    </source>
</evidence>
<evidence type="ECO:0008006" key="9">
    <source>
        <dbReference type="Google" id="ProtNLM"/>
    </source>
</evidence>
<evidence type="ECO:0000256" key="2">
    <source>
        <dbReference type="ARBA" id="ARBA00022692"/>
    </source>
</evidence>
<dbReference type="Pfam" id="PF03595">
    <property type="entry name" value="SLAC1"/>
    <property type="match status" value="1"/>
</dbReference>
<keyword evidence="8" id="KW-1185">Reference proteome</keyword>
<feature type="transmembrane region" description="Helical" evidence="6">
    <location>
        <begin position="225"/>
        <end position="245"/>
    </location>
</feature>
<feature type="transmembrane region" description="Helical" evidence="6">
    <location>
        <begin position="189"/>
        <end position="205"/>
    </location>
</feature>
<dbReference type="PANTHER" id="PTHR31162">
    <property type="entry name" value="MALIC ACID TRANSPORT PROTEIN-RELATED"/>
    <property type="match status" value="1"/>
</dbReference>
<evidence type="ECO:0000256" key="1">
    <source>
        <dbReference type="ARBA" id="ARBA00004141"/>
    </source>
</evidence>
<feature type="transmembrane region" description="Helical" evidence="6">
    <location>
        <begin position="257"/>
        <end position="275"/>
    </location>
</feature>
<feature type="transmembrane region" description="Helical" evidence="6">
    <location>
        <begin position="365"/>
        <end position="391"/>
    </location>
</feature>
<dbReference type="Gene3D" id="1.50.10.150">
    <property type="entry name" value="Voltage-dependent anion channel"/>
    <property type="match status" value="1"/>
</dbReference>
<name>A0A0P7BMA3_9HYPO</name>
<feature type="transmembrane region" description="Helical" evidence="6">
    <location>
        <begin position="403"/>
        <end position="422"/>
    </location>
</feature>
<feature type="transmembrane region" description="Helical" evidence="6">
    <location>
        <begin position="326"/>
        <end position="345"/>
    </location>
</feature>
<dbReference type="Proteomes" id="UP000050424">
    <property type="component" value="Unassembled WGS sequence"/>
</dbReference>
<evidence type="ECO:0000256" key="4">
    <source>
        <dbReference type="ARBA" id="ARBA00023136"/>
    </source>
</evidence>
<dbReference type="GO" id="GO:0015140">
    <property type="term" value="F:malate transmembrane transporter activity"/>
    <property type="evidence" value="ECO:0007669"/>
    <property type="project" value="InterPro"/>
</dbReference>
<dbReference type="InterPro" id="IPR030185">
    <property type="entry name" value="Mae1"/>
</dbReference>
<keyword evidence="3 6" id="KW-1133">Transmembrane helix</keyword>
<dbReference type="PANTHER" id="PTHR31162:SF0">
    <property type="entry name" value="MALIC ACID TRANSPORT PROTEIN"/>
    <property type="match status" value="1"/>
</dbReference>
<reference evidence="7 8" key="1">
    <citation type="submission" date="2015-09" db="EMBL/GenBank/DDBJ databases">
        <title>Draft genome of a European isolate of the apple canker pathogen Neonectria ditissima.</title>
        <authorList>
            <person name="Gomez-Cortecero A."/>
            <person name="Harrison R.J."/>
            <person name="Armitage A.D."/>
        </authorList>
    </citation>
    <scope>NUCLEOTIDE SEQUENCE [LARGE SCALE GENOMIC DNA]</scope>
    <source>
        <strain evidence="7 8">R09/05</strain>
    </source>
</reference>
<comment type="caution">
    <text evidence="7">The sequence shown here is derived from an EMBL/GenBank/DDBJ whole genome shotgun (WGS) entry which is preliminary data.</text>
</comment>
<feature type="transmembrane region" description="Helical" evidence="6">
    <location>
        <begin position="287"/>
        <end position="306"/>
    </location>
</feature>
<dbReference type="OrthoDB" id="2901184at2759"/>
<proteinExistence type="predicted"/>
<feature type="region of interest" description="Disordered" evidence="5">
    <location>
        <begin position="1"/>
        <end position="25"/>
    </location>
</feature>
<accession>A0A0P7BMA3</accession>
<dbReference type="GO" id="GO:0016020">
    <property type="term" value="C:membrane"/>
    <property type="evidence" value="ECO:0007669"/>
    <property type="project" value="UniProtKB-SubCell"/>
</dbReference>
<evidence type="ECO:0000256" key="5">
    <source>
        <dbReference type="SAM" id="MobiDB-lite"/>
    </source>
</evidence>
<gene>
    <name evidence="7" type="ORF">AK830_g5171</name>
</gene>
<keyword evidence="4 6" id="KW-0472">Membrane</keyword>
<evidence type="ECO:0000313" key="7">
    <source>
        <dbReference type="EMBL" id="KPM41354.1"/>
    </source>
</evidence>
<evidence type="ECO:0000256" key="6">
    <source>
        <dbReference type="SAM" id="Phobius"/>
    </source>
</evidence>
<feature type="transmembrane region" description="Helical" evidence="6">
    <location>
        <begin position="428"/>
        <end position="452"/>
    </location>
</feature>
<dbReference type="InterPro" id="IPR038665">
    <property type="entry name" value="Voltage-dep_anion_channel_sf"/>
</dbReference>
<dbReference type="InterPro" id="IPR004695">
    <property type="entry name" value="SLAC1/Mae1/Ssu1/TehA"/>
</dbReference>
<dbReference type="EMBL" id="LKCW01000066">
    <property type="protein sequence ID" value="KPM41354.1"/>
    <property type="molecule type" value="Genomic_DNA"/>
</dbReference>